<gene>
    <name evidence="1" type="ORF">GMD78_06055</name>
</gene>
<comment type="caution">
    <text evidence="1">The sequence shown here is derived from an EMBL/GenBank/DDBJ whole genome shotgun (WGS) entry which is preliminary data.</text>
</comment>
<dbReference type="Proteomes" id="UP000469125">
    <property type="component" value="Unassembled WGS sequence"/>
</dbReference>
<evidence type="ECO:0000313" key="2">
    <source>
        <dbReference type="Proteomes" id="UP000469125"/>
    </source>
</evidence>
<evidence type="ECO:0000313" key="1">
    <source>
        <dbReference type="EMBL" id="MUK87960.1"/>
    </source>
</evidence>
<organism evidence="1 2">
    <name type="scientific">Ornithinibacillus caprae</name>
    <dbReference type="NCBI Taxonomy" id="2678566"/>
    <lineage>
        <taxon>Bacteria</taxon>
        <taxon>Bacillati</taxon>
        <taxon>Bacillota</taxon>
        <taxon>Bacilli</taxon>
        <taxon>Bacillales</taxon>
        <taxon>Bacillaceae</taxon>
        <taxon>Ornithinibacillus</taxon>
    </lineage>
</organism>
<dbReference type="RefSeq" id="WP_155667947.1">
    <property type="nucleotide sequence ID" value="NZ_WOCA01000003.1"/>
</dbReference>
<accession>A0A6N8FEJ1</accession>
<dbReference type="EMBL" id="WOCA01000003">
    <property type="protein sequence ID" value="MUK87960.1"/>
    <property type="molecule type" value="Genomic_DNA"/>
</dbReference>
<keyword evidence="2" id="KW-1185">Reference proteome</keyword>
<name>A0A6N8FEJ1_9BACI</name>
<reference evidence="1 2" key="1">
    <citation type="submission" date="2019-11" db="EMBL/GenBank/DDBJ databases">
        <authorList>
            <person name="Li X."/>
        </authorList>
    </citation>
    <scope>NUCLEOTIDE SEQUENCE [LARGE SCALE GENOMIC DNA]</scope>
    <source>
        <strain evidence="1 2">L9</strain>
    </source>
</reference>
<proteinExistence type="predicted"/>
<protein>
    <submittedName>
        <fullName evidence="1">Uncharacterized protein</fullName>
    </submittedName>
</protein>
<sequence>MEIANRRFFSNSEPGLEIYDITLTDGSMYSNDTEPPTFEHTLPEIAYEAMALHLNVDVQDIC</sequence>
<dbReference type="AlphaFoldDB" id="A0A6N8FEJ1"/>